<keyword evidence="2" id="KW-1133">Transmembrane helix</keyword>
<feature type="compositionally biased region" description="Low complexity" evidence="1">
    <location>
        <begin position="305"/>
        <end position="317"/>
    </location>
</feature>
<feature type="region of interest" description="Disordered" evidence="1">
    <location>
        <begin position="289"/>
        <end position="359"/>
    </location>
</feature>
<accession>A0ABP6ZCQ8</accession>
<feature type="compositionally biased region" description="Low complexity" evidence="1">
    <location>
        <begin position="333"/>
        <end position="351"/>
    </location>
</feature>
<dbReference type="EMBL" id="BAABDQ010000037">
    <property type="protein sequence ID" value="GAA3601794.1"/>
    <property type="molecule type" value="Genomic_DNA"/>
</dbReference>
<evidence type="ECO:0008006" key="5">
    <source>
        <dbReference type="Google" id="ProtNLM"/>
    </source>
</evidence>
<evidence type="ECO:0000313" key="4">
    <source>
        <dbReference type="Proteomes" id="UP001500630"/>
    </source>
</evidence>
<feature type="transmembrane region" description="Helical" evidence="2">
    <location>
        <begin position="233"/>
        <end position="253"/>
    </location>
</feature>
<evidence type="ECO:0000256" key="1">
    <source>
        <dbReference type="SAM" id="MobiDB-lite"/>
    </source>
</evidence>
<organism evidence="3 4">
    <name type="scientific">Nonomuraea rosea</name>
    <dbReference type="NCBI Taxonomy" id="638574"/>
    <lineage>
        <taxon>Bacteria</taxon>
        <taxon>Bacillati</taxon>
        <taxon>Actinomycetota</taxon>
        <taxon>Actinomycetes</taxon>
        <taxon>Streptosporangiales</taxon>
        <taxon>Streptosporangiaceae</taxon>
        <taxon>Nonomuraea</taxon>
    </lineage>
</organism>
<keyword evidence="2" id="KW-0472">Membrane</keyword>
<protein>
    <recommendedName>
        <fullName evidence="5">Htaa domain-containing protein</fullName>
    </recommendedName>
</protein>
<comment type="caution">
    <text evidence="3">The sequence shown here is derived from an EMBL/GenBank/DDBJ whole genome shotgun (WGS) entry which is preliminary data.</text>
</comment>
<sequence length="359" mass="35722">MKTIRAGLGAAFMTALVAVVALVLGGVPAAAAKGAWAVTYLDPPPSRFAGGTSYALGFWVLQHGTHPFGGQLGPVGLRLTGEGGKSLLFNGTALPEAGHYVTSMVVPEGVWKVEGMQGMFQPHVVGTLTVPGALKVDPLRPELVAEIKASEQTYWGAVRPPGFPPGAAAATASPPGAVAQGLGQAQSGSEAGTGVDAGTETGTGVDAGVGAALEGAGKAGNVVGGDGQGVGGIPAYALLLAAFGGALLAVAALRLPVLARQRILPELRALREPQALPGLPVLARVSRLVRPSRRREDEPEPPPDSVADSAPDSVADSTAHSATGPVRDSAEDSVTGTAAGTVTGTASGPVTETIVISGR</sequence>
<feature type="region of interest" description="Disordered" evidence="1">
    <location>
        <begin position="165"/>
        <end position="195"/>
    </location>
</feature>
<reference evidence="4" key="1">
    <citation type="journal article" date="2019" name="Int. J. Syst. Evol. Microbiol.">
        <title>The Global Catalogue of Microorganisms (GCM) 10K type strain sequencing project: providing services to taxonomists for standard genome sequencing and annotation.</title>
        <authorList>
            <consortium name="The Broad Institute Genomics Platform"/>
            <consortium name="The Broad Institute Genome Sequencing Center for Infectious Disease"/>
            <person name="Wu L."/>
            <person name="Ma J."/>
        </authorList>
    </citation>
    <scope>NUCLEOTIDE SEQUENCE [LARGE SCALE GENOMIC DNA]</scope>
    <source>
        <strain evidence="4">JCM 17326</strain>
    </source>
</reference>
<proteinExistence type="predicted"/>
<name>A0ABP6ZCQ8_9ACTN</name>
<keyword evidence="4" id="KW-1185">Reference proteome</keyword>
<evidence type="ECO:0000256" key="2">
    <source>
        <dbReference type="SAM" id="Phobius"/>
    </source>
</evidence>
<gene>
    <name evidence="3" type="ORF">GCM10022419_102620</name>
</gene>
<dbReference type="RefSeq" id="WP_345573341.1">
    <property type="nucleotide sequence ID" value="NZ_BAABDQ010000037.1"/>
</dbReference>
<dbReference type="Proteomes" id="UP001500630">
    <property type="component" value="Unassembled WGS sequence"/>
</dbReference>
<evidence type="ECO:0000313" key="3">
    <source>
        <dbReference type="EMBL" id="GAA3601794.1"/>
    </source>
</evidence>
<keyword evidence="2" id="KW-0812">Transmembrane</keyword>
<feature type="compositionally biased region" description="Low complexity" evidence="1">
    <location>
        <begin position="165"/>
        <end position="179"/>
    </location>
</feature>